<evidence type="ECO:0000313" key="2">
    <source>
        <dbReference type="EMBL" id="MFC3715784.1"/>
    </source>
</evidence>
<reference evidence="3" key="1">
    <citation type="journal article" date="2019" name="Int. J. Syst. Evol. Microbiol.">
        <title>The Global Catalogue of Microorganisms (GCM) 10K type strain sequencing project: providing services to taxonomists for standard genome sequencing and annotation.</title>
        <authorList>
            <consortium name="The Broad Institute Genomics Platform"/>
            <consortium name="The Broad Institute Genome Sequencing Center for Infectious Disease"/>
            <person name="Wu L."/>
            <person name="Ma J."/>
        </authorList>
    </citation>
    <scope>NUCLEOTIDE SEQUENCE [LARGE SCALE GENOMIC DNA]</scope>
    <source>
        <strain evidence="3">KCTC 42441</strain>
    </source>
</reference>
<dbReference type="PANTHER" id="PTHR21193:SF3">
    <property type="entry name" value="OXIDOREDUCTASE-LIKE DOMAIN-CONTAINING PROTEIN 1"/>
    <property type="match status" value="1"/>
</dbReference>
<name>A0ABV7XLZ0_9GAMM</name>
<feature type="domain" description="Oxidoreductase-like" evidence="1">
    <location>
        <begin position="11"/>
        <end position="50"/>
    </location>
</feature>
<evidence type="ECO:0000313" key="3">
    <source>
        <dbReference type="Proteomes" id="UP001595705"/>
    </source>
</evidence>
<comment type="caution">
    <text evidence="2">The sequence shown here is derived from an EMBL/GenBank/DDBJ whole genome shotgun (WGS) entry which is preliminary data.</text>
</comment>
<dbReference type="PANTHER" id="PTHR21193">
    <property type="entry name" value="OXIDOREDUCTASE-LIKE DOMAIN-CONTAINING PROTEIN 1"/>
    <property type="match status" value="1"/>
</dbReference>
<evidence type="ECO:0000259" key="1">
    <source>
        <dbReference type="Pfam" id="PF09791"/>
    </source>
</evidence>
<keyword evidence="3" id="KW-1185">Reference proteome</keyword>
<accession>A0ABV7XLZ0</accession>
<dbReference type="EMBL" id="JBHRYA010000003">
    <property type="protein sequence ID" value="MFC3715784.1"/>
    <property type="molecule type" value="Genomic_DNA"/>
</dbReference>
<gene>
    <name evidence="2" type="ORF">ACFONC_06450</name>
</gene>
<dbReference type="Pfam" id="PF09791">
    <property type="entry name" value="Oxidored-like"/>
    <property type="match status" value="1"/>
</dbReference>
<organism evidence="2 3">
    <name type="scientific">Luteimonas soli</name>
    <dbReference type="NCBI Taxonomy" id="1648966"/>
    <lineage>
        <taxon>Bacteria</taxon>
        <taxon>Pseudomonadati</taxon>
        <taxon>Pseudomonadota</taxon>
        <taxon>Gammaproteobacteria</taxon>
        <taxon>Lysobacterales</taxon>
        <taxon>Lysobacteraceae</taxon>
        <taxon>Luteimonas</taxon>
    </lineage>
</organism>
<sequence>MPAAMLPDVPPVPPEKPLAFDCCESGCDRCVFDIYAEELAFYEAELAAWRERNPGLDPDEARRRRSERGA</sequence>
<dbReference type="RefSeq" id="WP_386742884.1">
    <property type="nucleotide sequence ID" value="NZ_JBHRYA010000003.1"/>
</dbReference>
<proteinExistence type="predicted"/>
<dbReference type="InterPro" id="IPR019180">
    <property type="entry name" value="Oxidoreductase-like_N"/>
</dbReference>
<dbReference type="InterPro" id="IPR039251">
    <property type="entry name" value="OXLD1"/>
</dbReference>
<dbReference type="Proteomes" id="UP001595705">
    <property type="component" value="Unassembled WGS sequence"/>
</dbReference>
<protein>
    <submittedName>
        <fullName evidence="2">Oxidoreductase-like domain-containing protein</fullName>
    </submittedName>
</protein>